<evidence type="ECO:0000313" key="5">
    <source>
        <dbReference type="Proteomes" id="UP000636709"/>
    </source>
</evidence>
<proteinExistence type="predicted"/>
<organism evidence="4 5">
    <name type="scientific">Digitaria exilis</name>
    <dbReference type="NCBI Taxonomy" id="1010633"/>
    <lineage>
        <taxon>Eukaryota</taxon>
        <taxon>Viridiplantae</taxon>
        <taxon>Streptophyta</taxon>
        <taxon>Embryophyta</taxon>
        <taxon>Tracheophyta</taxon>
        <taxon>Spermatophyta</taxon>
        <taxon>Magnoliopsida</taxon>
        <taxon>Liliopsida</taxon>
        <taxon>Poales</taxon>
        <taxon>Poaceae</taxon>
        <taxon>PACMAD clade</taxon>
        <taxon>Panicoideae</taxon>
        <taxon>Panicodae</taxon>
        <taxon>Paniceae</taxon>
        <taxon>Anthephorinae</taxon>
        <taxon>Digitaria</taxon>
    </lineage>
</organism>
<accession>A0A835ELT4</accession>
<reference evidence="4" key="1">
    <citation type="submission" date="2020-07" db="EMBL/GenBank/DDBJ databases">
        <title>Genome sequence and genetic diversity analysis of an under-domesticated orphan crop, white fonio (Digitaria exilis).</title>
        <authorList>
            <person name="Bennetzen J.L."/>
            <person name="Chen S."/>
            <person name="Ma X."/>
            <person name="Wang X."/>
            <person name="Yssel A.E.J."/>
            <person name="Chaluvadi S.R."/>
            <person name="Johnson M."/>
            <person name="Gangashetty P."/>
            <person name="Hamidou F."/>
            <person name="Sanogo M.D."/>
            <person name="Zwaenepoel A."/>
            <person name="Wallace J."/>
            <person name="Van De Peer Y."/>
            <person name="Van Deynze A."/>
        </authorList>
    </citation>
    <scope>NUCLEOTIDE SEQUENCE</scope>
    <source>
        <tissue evidence="4">Leaves</tissue>
    </source>
</reference>
<protein>
    <submittedName>
        <fullName evidence="4">Uncharacterized protein</fullName>
    </submittedName>
</protein>
<dbReference type="GO" id="GO:0140662">
    <property type="term" value="F:ATP-dependent protein folding chaperone"/>
    <property type="evidence" value="ECO:0007669"/>
    <property type="project" value="InterPro"/>
</dbReference>
<dbReference type="GO" id="GO:0030968">
    <property type="term" value="P:endoplasmic reticulum unfolded protein response"/>
    <property type="evidence" value="ECO:0007669"/>
    <property type="project" value="TreeGrafter"/>
</dbReference>
<keyword evidence="1" id="KW-0547">Nucleotide-binding</keyword>
<dbReference type="InterPro" id="IPR013126">
    <property type="entry name" value="Hsp_70_fam"/>
</dbReference>
<dbReference type="SUPFAM" id="SSF53067">
    <property type="entry name" value="Actin-like ATPase domain"/>
    <property type="match status" value="1"/>
</dbReference>
<evidence type="ECO:0000256" key="1">
    <source>
        <dbReference type="ARBA" id="ARBA00022741"/>
    </source>
</evidence>
<dbReference type="PANTHER" id="PTHR45639">
    <property type="entry name" value="HSC70CB, ISOFORM G-RELATED"/>
    <property type="match status" value="1"/>
</dbReference>
<evidence type="ECO:0000313" key="4">
    <source>
        <dbReference type="EMBL" id="KAF8699002.1"/>
    </source>
</evidence>
<dbReference type="AlphaFoldDB" id="A0A835ELT4"/>
<keyword evidence="2" id="KW-0067">ATP-binding</keyword>
<name>A0A835ELT4_9POAL</name>
<gene>
    <name evidence="3" type="ORF">HU200_034825</name>
    <name evidence="4" type="ORF">HU200_034834</name>
</gene>
<comment type="caution">
    <text evidence="4">The sequence shown here is derived from an EMBL/GenBank/DDBJ whole genome shotgun (WGS) entry which is preliminary data.</text>
</comment>
<keyword evidence="5" id="KW-1185">Reference proteome</keyword>
<dbReference type="GO" id="GO:0034663">
    <property type="term" value="C:endoplasmic reticulum chaperone complex"/>
    <property type="evidence" value="ECO:0007669"/>
    <property type="project" value="TreeGrafter"/>
</dbReference>
<dbReference type="PANTHER" id="PTHR45639:SF34">
    <property type="entry name" value="CHAPERONE PROTEIN DNAK"/>
    <property type="match status" value="1"/>
</dbReference>
<dbReference type="InterPro" id="IPR043129">
    <property type="entry name" value="ATPase_NBD"/>
</dbReference>
<dbReference type="GO" id="GO:0005524">
    <property type="term" value="F:ATP binding"/>
    <property type="evidence" value="ECO:0007669"/>
    <property type="project" value="UniProtKB-KW"/>
</dbReference>
<dbReference type="EMBL" id="JACEFO010001859">
    <property type="protein sequence ID" value="KAF8698993.1"/>
    <property type="molecule type" value="Genomic_DNA"/>
</dbReference>
<evidence type="ECO:0000313" key="3">
    <source>
        <dbReference type="EMBL" id="KAF8698993.1"/>
    </source>
</evidence>
<sequence length="167" mass="18924">MAPCSSRASLLRHSERTTGLRLRPAASSSVDGDRRRPGQHQLVRRRLRRHRAHVPSLHPLQSWVAFPDDGGVLVGDDARNYAAVNPEAAAFSGFKRLLGQRLNRHYEGDFVQRVIENLPYKVVENDVRPHIQMEAKDVRTARQFSIEEMTSAIFAKLKDMANGIMLM</sequence>
<dbReference type="OrthoDB" id="695988at2759"/>
<dbReference type="Gene3D" id="3.30.420.40">
    <property type="match status" value="1"/>
</dbReference>
<evidence type="ECO:0000256" key="2">
    <source>
        <dbReference type="ARBA" id="ARBA00022840"/>
    </source>
</evidence>
<dbReference type="EMBL" id="JACEFO010001859">
    <property type="protein sequence ID" value="KAF8699002.1"/>
    <property type="molecule type" value="Genomic_DNA"/>
</dbReference>
<dbReference type="Pfam" id="PF00012">
    <property type="entry name" value="HSP70"/>
    <property type="match status" value="1"/>
</dbReference>
<dbReference type="Proteomes" id="UP000636709">
    <property type="component" value="Unassembled WGS sequence"/>
</dbReference>